<sequence length="180" mass="20898">MNKSLTITFRKTDNDEIINSLIFTKIKKFKRLGTLHIKRSVNMFAGDFRRTDFGEGIYILFKIDGCILLSKDQITKDDVKKIKFKFYDQVCVGEDHMMGFFDDKIFDKIVADHDYFPDLVDNKKAGKLYEADFEDLKVGTEKIGYMISTKCGTAFPPLVCMRDDRNLIILGSKLMTKIYR</sequence>
<dbReference type="AlphaFoldDB" id="A0A6C0CAC0"/>
<reference evidence="1" key="1">
    <citation type="journal article" date="2020" name="Nature">
        <title>Giant virus diversity and host interactions through global metagenomics.</title>
        <authorList>
            <person name="Schulz F."/>
            <person name="Roux S."/>
            <person name="Paez-Espino D."/>
            <person name="Jungbluth S."/>
            <person name="Walsh D.A."/>
            <person name="Denef V.J."/>
            <person name="McMahon K.D."/>
            <person name="Konstantinidis K.T."/>
            <person name="Eloe-Fadrosh E.A."/>
            <person name="Kyrpides N.C."/>
            <person name="Woyke T."/>
        </authorList>
    </citation>
    <scope>NUCLEOTIDE SEQUENCE</scope>
    <source>
        <strain evidence="1">GVMAG-M-3300020192-26</strain>
    </source>
</reference>
<proteinExistence type="predicted"/>
<organism evidence="1">
    <name type="scientific">viral metagenome</name>
    <dbReference type="NCBI Taxonomy" id="1070528"/>
    <lineage>
        <taxon>unclassified sequences</taxon>
        <taxon>metagenomes</taxon>
        <taxon>organismal metagenomes</taxon>
    </lineage>
</organism>
<name>A0A6C0CAC0_9ZZZZ</name>
<accession>A0A6C0CAC0</accession>
<dbReference type="EMBL" id="MN739371">
    <property type="protein sequence ID" value="QHT01391.1"/>
    <property type="molecule type" value="Genomic_DNA"/>
</dbReference>
<evidence type="ECO:0000313" key="1">
    <source>
        <dbReference type="EMBL" id="QHT01391.1"/>
    </source>
</evidence>
<protein>
    <submittedName>
        <fullName evidence="1">Uncharacterized protein</fullName>
    </submittedName>
</protein>